<name>A0ABU0H8T9_9HYPH</name>
<keyword evidence="2" id="KW-0378">Hydrolase</keyword>
<dbReference type="InterPro" id="IPR050792">
    <property type="entry name" value="ADP-ribosylglycohydrolase"/>
</dbReference>
<organism evidence="3 4">
    <name type="scientific">Kaistia dalseonensis</name>
    <dbReference type="NCBI Taxonomy" id="410840"/>
    <lineage>
        <taxon>Bacteria</taxon>
        <taxon>Pseudomonadati</taxon>
        <taxon>Pseudomonadota</taxon>
        <taxon>Alphaproteobacteria</taxon>
        <taxon>Hyphomicrobiales</taxon>
        <taxon>Kaistiaceae</taxon>
        <taxon>Kaistia</taxon>
    </lineage>
</organism>
<dbReference type="Gene3D" id="1.10.4080.10">
    <property type="entry name" value="ADP-ribosylation/Crystallin J1"/>
    <property type="match status" value="1"/>
</dbReference>
<proteinExistence type="inferred from homology"/>
<dbReference type="InterPro" id="IPR005502">
    <property type="entry name" value="Ribosyl_crysJ1"/>
</dbReference>
<dbReference type="Pfam" id="PF03747">
    <property type="entry name" value="ADP_ribosyl_GH"/>
    <property type="match status" value="1"/>
</dbReference>
<dbReference type="RefSeq" id="WP_266349629.1">
    <property type="nucleotide sequence ID" value="NZ_JAPKNG010000004.1"/>
</dbReference>
<dbReference type="SUPFAM" id="SSF101478">
    <property type="entry name" value="ADP-ribosylglycohydrolase"/>
    <property type="match status" value="1"/>
</dbReference>
<evidence type="ECO:0000256" key="1">
    <source>
        <dbReference type="ARBA" id="ARBA00010702"/>
    </source>
</evidence>
<keyword evidence="4" id="KW-1185">Reference proteome</keyword>
<sequence>MSFDPSQALAKRIYNVILSACLGDALGAPTESMYPDEILDVFGGRVTAFVPAPPRAPFSMGSAPGSLTDDATQMLEMARTLIAAKGTPTVDDAARGLIAWFDDPRGFGRFAGPTTRVAIERLKAGEDPSVVATPVLYSATMGTTNGAAMRAPVAGCVRPGDIEGAVAVAAILSTPTHNTQIAYAGAGAVAAAVAIGLGGPCGLSLSDAAFRGADEGERIAAKSGRFASGASVRRRLELAVAIGDRYRGDAEGCIAELEAVIGAGLPMNEAVPTAVGLAIAVGPNPWEAIVAAANIGNDCDTVALIAGSIAAAWSEDVGAPAEIVAELEKVNGLDLKTVAHQLAESVPA</sequence>
<dbReference type="InterPro" id="IPR036705">
    <property type="entry name" value="Ribosyl_crysJ1_sf"/>
</dbReference>
<gene>
    <name evidence="3" type="ORF">QO014_003134</name>
</gene>
<evidence type="ECO:0000313" key="3">
    <source>
        <dbReference type="EMBL" id="MDQ0438739.1"/>
    </source>
</evidence>
<dbReference type="Proteomes" id="UP001241603">
    <property type="component" value="Unassembled WGS sequence"/>
</dbReference>
<evidence type="ECO:0000256" key="2">
    <source>
        <dbReference type="ARBA" id="ARBA00022801"/>
    </source>
</evidence>
<accession>A0ABU0H8T9</accession>
<comment type="similarity">
    <text evidence="1">Belongs to the ADP-ribosylglycohydrolase family.</text>
</comment>
<dbReference type="PANTHER" id="PTHR16222:SF24">
    <property type="entry name" value="ADP-RIBOSYLHYDROLASE ARH3"/>
    <property type="match status" value="1"/>
</dbReference>
<evidence type="ECO:0000313" key="4">
    <source>
        <dbReference type="Proteomes" id="UP001241603"/>
    </source>
</evidence>
<protein>
    <submittedName>
        <fullName evidence="3">ADP-ribosylglycohydrolase</fullName>
    </submittedName>
</protein>
<comment type="caution">
    <text evidence="3">The sequence shown here is derived from an EMBL/GenBank/DDBJ whole genome shotgun (WGS) entry which is preliminary data.</text>
</comment>
<dbReference type="EMBL" id="JAUSVO010000004">
    <property type="protein sequence ID" value="MDQ0438739.1"/>
    <property type="molecule type" value="Genomic_DNA"/>
</dbReference>
<dbReference type="PANTHER" id="PTHR16222">
    <property type="entry name" value="ADP-RIBOSYLGLYCOHYDROLASE"/>
    <property type="match status" value="1"/>
</dbReference>
<reference evidence="3 4" key="1">
    <citation type="submission" date="2023-07" db="EMBL/GenBank/DDBJ databases">
        <title>Genomic Encyclopedia of Type Strains, Phase IV (KMG-IV): sequencing the most valuable type-strain genomes for metagenomic binning, comparative biology and taxonomic classification.</title>
        <authorList>
            <person name="Goeker M."/>
        </authorList>
    </citation>
    <scope>NUCLEOTIDE SEQUENCE [LARGE SCALE GENOMIC DNA]</scope>
    <source>
        <strain evidence="3 4">B6-8</strain>
    </source>
</reference>